<dbReference type="EMBL" id="JAGZSV010000011">
    <property type="protein sequence ID" value="MBS6940120.1"/>
    <property type="molecule type" value="Genomic_DNA"/>
</dbReference>
<keyword evidence="12" id="KW-0479">Metal-binding</keyword>
<comment type="catalytic activity">
    <reaction evidence="10">
        <text>2 D-alanine + ATP = D-alanyl-D-alanine + ADP + phosphate + H(+)</text>
        <dbReference type="Rhea" id="RHEA:11224"/>
        <dbReference type="ChEBI" id="CHEBI:15378"/>
        <dbReference type="ChEBI" id="CHEBI:30616"/>
        <dbReference type="ChEBI" id="CHEBI:43474"/>
        <dbReference type="ChEBI" id="CHEBI:57416"/>
        <dbReference type="ChEBI" id="CHEBI:57822"/>
        <dbReference type="ChEBI" id="CHEBI:456216"/>
        <dbReference type="EC" id="6.3.2.4"/>
    </reaction>
</comment>
<organism evidence="15 16">
    <name type="scientific">Slackia piriformis</name>
    <dbReference type="NCBI Taxonomy" id="626934"/>
    <lineage>
        <taxon>Bacteria</taxon>
        <taxon>Bacillati</taxon>
        <taxon>Actinomycetota</taxon>
        <taxon>Coriobacteriia</taxon>
        <taxon>Eggerthellales</taxon>
        <taxon>Eggerthellaceae</taxon>
        <taxon>Slackia</taxon>
    </lineage>
</organism>
<dbReference type="NCBIfam" id="NF002378">
    <property type="entry name" value="PRK01372.1"/>
    <property type="match status" value="1"/>
</dbReference>
<dbReference type="Gene3D" id="3.40.50.20">
    <property type="match status" value="1"/>
</dbReference>
<dbReference type="InterPro" id="IPR016185">
    <property type="entry name" value="PreATP-grasp_dom_sf"/>
</dbReference>
<evidence type="ECO:0000256" key="11">
    <source>
        <dbReference type="PIRSR" id="PIRSR039102-1"/>
    </source>
</evidence>
<dbReference type="PROSITE" id="PS00843">
    <property type="entry name" value="DALA_DALA_LIGASE_1"/>
    <property type="match status" value="1"/>
</dbReference>
<dbReference type="SUPFAM" id="SSF52440">
    <property type="entry name" value="PreATP-grasp domain"/>
    <property type="match status" value="1"/>
</dbReference>
<dbReference type="GO" id="GO:0009252">
    <property type="term" value="P:peptidoglycan biosynthetic process"/>
    <property type="evidence" value="ECO:0007669"/>
    <property type="project" value="UniProtKB-UniRule"/>
</dbReference>
<dbReference type="Pfam" id="PF01820">
    <property type="entry name" value="Dala_Dala_lig_N"/>
    <property type="match status" value="1"/>
</dbReference>
<dbReference type="Gene3D" id="3.30.1490.20">
    <property type="entry name" value="ATP-grasp fold, A domain"/>
    <property type="match status" value="1"/>
</dbReference>
<keyword evidence="7 10" id="KW-0133">Cell shape</keyword>
<feature type="active site" evidence="11">
    <location>
        <position position="156"/>
    </location>
</feature>
<dbReference type="PROSITE" id="PS50975">
    <property type="entry name" value="ATP_GRASP"/>
    <property type="match status" value="1"/>
</dbReference>
<evidence type="ECO:0000256" key="13">
    <source>
        <dbReference type="PROSITE-ProRule" id="PRU00409"/>
    </source>
</evidence>
<evidence type="ECO:0000256" key="10">
    <source>
        <dbReference type="HAMAP-Rule" id="MF_00047"/>
    </source>
</evidence>
<dbReference type="GO" id="GO:0008716">
    <property type="term" value="F:D-alanine-D-alanine ligase activity"/>
    <property type="evidence" value="ECO:0007669"/>
    <property type="project" value="UniProtKB-UniRule"/>
</dbReference>
<accession>A0A943UXX7</accession>
<dbReference type="SUPFAM" id="SSF56059">
    <property type="entry name" value="Glutathione synthetase ATP-binding domain-like"/>
    <property type="match status" value="1"/>
</dbReference>
<dbReference type="InterPro" id="IPR011095">
    <property type="entry name" value="Dala_Dala_lig_C"/>
</dbReference>
<dbReference type="InterPro" id="IPR011127">
    <property type="entry name" value="Dala_Dala_lig_N"/>
</dbReference>
<dbReference type="InterPro" id="IPR000291">
    <property type="entry name" value="D-Ala_lig_Van_CS"/>
</dbReference>
<comment type="subcellular location">
    <subcellularLocation>
        <location evidence="1 10">Cytoplasm</location>
    </subcellularLocation>
</comment>
<dbReference type="GO" id="GO:0005524">
    <property type="term" value="F:ATP binding"/>
    <property type="evidence" value="ECO:0007669"/>
    <property type="project" value="UniProtKB-UniRule"/>
</dbReference>
<feature type="binding site" evidence="12">
    <location>
        <position position="282"/>
    </location>
    <ligand>
        <name>Mg(2+)</name>
        <dbReference type="ChEBI" id="CHEBI:18420"/>
        <label>2</label>
    </ligand>
</feature>
<dbReference type="Gene3D" id="3.30.470.20">
    <property type="entry name" value="ATP-grasp fold, B domain"/>
    <property type="match status" value="1"/>
</dbReference>
<keyword evidence="6 13" id="KW-0067">ATP-binding</keyword>
<feature type="binding site" evidence="12">
    <location>
        <position position="267"/>
    </location>
    <ligand>
        <name>Mg(2+)</name>
        <dbReference type="ChEBI" id="CHEBI:18420"/>
        <label>1</label>
    </ligand>
</feature>
<evidence type="ECO:0000256" key="2">
    <source>
        <dbReference type="ARBA" id="ARBA00010871"/>
    </source>
</evidence>
<sequence>MAYSGNPKDYSVAVLYGGTSGEREVSLNSGACCARALEEKGFSVTLIDPASRDDLKKLIEEPFDVAFLALHGKGGEDGTVQGFLETLKIPYTGSGILANALAINKGKTKELYERAGLRVAASVIVGKNDVLDEADRREIADTCGIPCVVKPVTEGSSLGMTIVRDEADLPAALATALAVDDEAMVEQFIDGIELTVGVMGSDDPVAFPVIRIVSNNDEFYNYHAKYAAGGSTHLCPAPISAEAAEQAQGMAVAAHAVLGCRGISRTDIMLDAEGNCWALETNTLPGMTDTSLIPDAARAVGMQFGDVCEKLIELALEDEKAEA</sequence>
<evidence type="ECO:0000313" key="15">
    <source>
        <dbReference type="EMBL" id="MBS6940120.1"/>
    </source>
</evidence>
<dbReference type="InterPro" id="IPR011761">
    <property type="entry name" value="ATP-grasp"/>
</dbReference>
<comment type="similarity">
    <text evidence="2 10">Belongs to the D-alanine--D-alanine ligase family.</text>
</comment>
<keyword evidence="12" id="KW-0460">Magnesium</keyword>
<dbReference type="PANTHER" id="PTHR23132">
    <property type="entry name" value="D-ALANINE--D-ALANINE LIGASE"/>
    <property type="match status" value="1"/>
</dbReference>
<keyword evidence="4 10" id="KW-0436">Ligase</keyword>
<dbReference type="EC" id="6.3.2.4" evidence="10"/>
<comment type="pathway">
    <text evidence="10">Cell wall biogenesis; peptidoglycan biosynthesis.</text>
</comment>
<dbReference type="HAMAP" id="MF_00047">
    <property type="entry name" value="Dala_Dala_lig"/>
    <property type="match status" value="1"/>
</dbReference>
<protein>
    <recommendedName>
        <fullName evidence="10">D-alanine--D-alanine ligase</fullName>
        <ecNumber evidence="10">6.3.2.4</ecNumber>
    </recommendedName>
    <alternativeName>
        <fullName evidence="10">D-Ala-D-Ala ligase</fullName>
    </alternativeName>
    <alternativeName>
        <fullName evidence="10">D-alanylalanine synthetase</fullName>
    </alternativeName>
</protein>
<dbReference type="PANTHER" id="PTHR23132:SF23">
    <property type="entry name" value="D-ALANINE--D-ALANINE LIGASE B"/>
    <property type="match status" value="1"/>
</dbReference>
<feature type="domain" description="ATP-grasp" evidence="14">
    <location>
        <begin position="109"/>
        <end position="313"/>
    </location>
</feature>
<dbReference type="PIRSF" id="PIRSF039102">
    <property type="entry name" value="Ddl/VanB"/>
    <property type="match status" value="1"/>
</dbReference>
<keyword evidence="5 13" id="KW-0547">Nucleotide-binding</keyword>
<name>A0A943UXX7_9ACTN</name>
<evidence type="ECO:0000259" key="14">
    <source>
        <dbReference type="PROSITE" id="PS50975"/>
    </source>
</evidence>
<evidence type="ECO:0000256" key="5">
    <source>
        <dbReference type="ARBA" id="ARBA00022741"/>
    </source>
</evidence>
<reference evidence="15" key="1">
    <citation type="submission" date="2021-02" db="EMBL/GenBank/DDBJ databases">
        <title>Infant gut strain persistence is associated with maternal origin, phylogeny, and functional potential including surface adhesion and iron acquisition.</title>
        <authorList>
            <person name="Lou Y.C."/>
        </authorList>
    </citation>
    <scope>NUCLEOTIDE SEQUENCE</scope>
    <source>
        <strain evidence="15">L2_039_000G1_dasL2_039_000G1_concoct_11</strain>
    </source>
</reference>
<evidence type="ECO:0000256" key="7">
    <source>
        <dbReference type="ARBA" id="ARBA00022960"/>
    </source>
</evidence>
<evidence type="ECO:0000256" key="9">
    <source>
        <dbReference type="ARBA" id="ARBA00023316"/>
    </source>
</evidence>
<comment type="function">
    <text evidence="10">Cell wall formation.</text>
</comment>
<evidence type="ECO:0000256" key="6">
    <source>
        <dbReference type="ARBA" id="ARBA00022840"/>
    </source>
</evidence>
<dbReference type="PROSITE" id="PS00844">
    <property type="entry name" value="DALA_DALA_LIGASE_2"/>
    <property type="match status" value="1"/>
</dbReference>
<dbReference type="Proteomes" id="UP000727506">
    <property type="component" value="Unassembled WGS sequence"/>
</dbReference>
<dbReference type="InterPro" id="IPR005905">
    <property type="entry name" value="D_ala_D_ala"/>
</dbReference>
<feature type="active site" evidence="11">
    <location>
        <position position="22"/>
    </location>
</feature>
<comment type="cofactor">
    <cofactor evidence="12">
        <name>Mg(2+)</name>
        <dbReference type="ChEBI" id="CHEBI:18420"/>
    </cofactor>
    <cofactor evidence="12">
        <name>Mn(2+)</name>
        <dbReference type="ChEBI" id="CHEBI:29035"/>
    </cofactor>
    <text evidence="12">Binds 2 magnesium or manganese ions per subunit.</text>
</comment>
<dbReference type="GO" id="GO:0046872">
    <property type="term" value="F:metal ion binding"/>
    <property type="evidence" value="ECO:0007669"/>
    <property type="project" value="UniProtKB-KW"/>
</dbReference>
<evidence type="ECO:0000256" key="3">
    <source>
        <dbReference type="ARBA" id="ARBA00022490"/>
    </source>
</evidence>
<evidence type="ECO:0000256" key="8">
    <source>
        <dbReference type="ARBA" id="ARBA00022984"/>
    </source>
</evidence>
<dbReference type="GO" id="GO:0071555">
    <property type="term" value="P:cell wall organization"/>
    <property type="evidence" value="ECO:0007669"/>
    <property type="project" value="UniProtKB-KW"/>
</dbReference>
<dbReference type="Pfam" id="PF07478">
    <property type="entry name" value="Dala_Dala_lig_C"/>
    <property type="match status" value="1"/>
</dbReference>
<dbReference type="NCBIfam" id="TIGR01205">
    <property type="entry name" value="D_ala_D_alaTIGR"/>
    <property type="match status" value="1"/>
</dbReference>
<gene>
    <name evidence="10" type="primary">ddl</name>
    <name evidence="15" type="ORF">KH142_01275</name>
</gene>
<feature type="active site" evidence="11">
    <location>
        <position position="291"/>
    </location>
</feature>
<evidence type="ECO:0000256" key="4">
    <source>
        <dbReference type="ARBA" id="ARBA00022598"/>
    </source>
</evidence>
<dbReference type="GO" id="GO:0005737">
    <property type="term" value="C:cytoplasm"/>
    <property type="evidence" value="ECO:0007669"/>
    <property type="project" value="UniProtKB-SubCell"/>
</dbReference>
<dbReference type="AlphaFoldDB" id="A0A943UXX7"/>
<feature type="binding site" evidence="12">
    <location>
        <position position="280"/>
    </location>
    <ligand>
        <name>Mg(2+)</name>
        <dbReference type="ChEBI" id="CHEBI:18420"/>
        <label>2</label>
    </ligand>
</feature>
<evidence type="ECO:0000256" key="12">
    <source>
        <dbReference type="PIRSR" id="PIRSR039102-3"/>
    </source>
</evidence>
<dbReference type="InterPro" id="IPR013815">
    <property type="entry name" value="ATP_grasp_subdomain_1"/>
</dbReference>
<keyword evidence="3 10" id="KW-0963">Cytoplasm</keyword>
<comment type="caution">
    <text evidence="15">The sequence shown here is derived from an EMBL/GenBank/DDBJ whole genome shotgun (WGS) entry which is preliminary data.</text>
</comment>
<feature type="binding site" evidence="12">
    <location>
        <position position="280"/>
    </location>
    <ligand>
        <name>Mg(2+)</name>
        <dbReference type="ChEBI" id="CHEBI:18420"/>
        <label>1</label>
    </ligand>
</feature>
<keyword evidence="12" id="KW-0464">Manganese</keyword>
<evidence type="ECO:0000313" key="16">
    <source>
        <dbReference type="Proteomes" id="UP000727506"/>
    </source>
</evidence>
<keyword evidence="9 10" id="KW-0961">Cell wall biogenesis/degradation</keyword>
<evidence type="ECO:0000256" key="1">
    <source>
        <dbReference type="ARBA" id="ARBA00004496"/>
    </source>
</evidence>
<dbReference type="GO" id="GO:0008360">
    <property type="term" value="P:regulation of cell shape"/>
    <property type="evidence" value="ECO:0007669"/>
    <property type="project" value="UniProtKB-KW"/>
</dbReference>
<keyword evidence="8 10" id="KW-0573">Peptidoglycan synthesis</keyword>
<proteinExistence type="inferred from homology"/>